<evidence type="ECO:0008006" key="3">
    <source>
        <dbReference type="Google" id="ProtNLM"/>
    </source>
</evidence>
<dbReference type="EMBL" id="BARS01057903">
    <property type="protein sequence ID" value="GAG43776.1"/>
    <property type="molecule type" value="Genomic_DNA"/>
</dbReference>
<name>X0Z5I3_9ZZZZ</name>
<protein>
    <recommendedName>
        <fullName evidence="3">VCBS repeat-containing protein</fullName>
    </recommendedName>
</protein>
<feature type="non-terminal residue" evidence="2">
    <location>
        <position position="98"/>
    </location>
</feature>
<dbReference type="Pfam" id="PF13517">
    <property type="entry name" value="FG-GAP_3"/>
    <property type="match status" value="1"/>
</dbReference>
<gene>
    <name evidence="2" type="ORF">S01H1_84703</name>
</gene>
<evidence type="ECO:0000256" key="1">
    <source>
        <dbReference type="ARBA" id="ARBA00022729"/>
    </source>
</evidence>
<evidence type="ECO:0000313" key="2">
    <source>
        <dbReference type="EMBL" id="GAG43776.1"/>
    </source>
</evidence>
<dbReference type="AlphaFoldDB" id="X0Z5I3"/>
<organism evidence="2">
    <name type="scientific">marine sediment metagenome</name>
    <dbReference type="NCBI Taxonomy" id="412755"/>
    <lineage>
        <taxon>unclassified sequences</taxon>
        <taxon>metagenomes</taxon>
        <taxon>ecological metagenomes</taxon>
    </lineage>
</organism>
<comment type="caution">
    <text evidence="2">The sequence shown here is derived from an EMBL/GenBank/DDBJ whole genome shotgun (WGS) entry which is preliminary data.</text>
</comment>
<accession>X0Z5I3</accession>
<dbReference type="SUPFAM" id="SSF69318">
    <property type="entry name" value="Integrin alpha N-terminal domain"/>
    <property type="match status" value="1"/>
</dbReference>
<keyword evidence="1" id="KW-0732">Signal</keyword>
<sequence>MRAEEAAGFWELMILDAAPPVEDFGSLAVGDLDGDGNVEIIIGGNGALLWYRPATFEKGVIAEGHFHVGLVLEDVDGDGRPEVVAGMGDGQSLIAWFK</sequence>
<dbReference type="InterPro" id="IPR013517">
    <property type="entry name" value="FG-GAP"/>
</dbReference>
<reference evidence="2" key="1">
    <citation type="journal article" date="2014" name="Front. Microbiol.">
        <title>High frequency of phylogenetically diverse reductive dehalogenase-homologous genes in deep subseafloor sedimentary metagenomes.</title>
        <authorList>
            <person name="Kawai M."/>
            <person name="Futagami T."/>
            <person name="Toyoda A."/>
            <person name="Takaki Y."/>
            <person name="Nishi S."/>
            <person name="Hori S."/>
            <person name="Arai W."/>
            <person name="Tsubouchi T."/>
            <person name="Morono Y."/>
            <person name="Uchiyama I."/>
            <person name="Ito T."/>
            <person name="Fujiyama A."/>
            <person name="Inagaki F."/>
            <person name="Takami H."/>
        </authorList>
    </citation>
    <scope>NUCLEOTIDE SEQUENCE</scope>
    <source>
        <strain evidence="2">Expedition CK06-06</strain>
    </source>
</reference>
<proteinExistence type="predicted"/>
<dbReference type="InterPro" id="IPR028994">
    <property type="entry name" value="Integrin_alpha_N"/>
</dbReference>